<dbReference type="Pfam" id="PF04955">
    <property type="entry name" value="HupE_UreJ"/>
    <property type="match status" value="1"/>
</dbReference>
<feature type="transmembrane region" description="Helical" evidence="1">
    <location>
        <begin position="64"/>
        <end position="81"/>
    </location>
</feature>
<organism evidence="2 3">
    <name type="scientific">Flavimaribacter sediminis</name>
    <dbReference type="NCBI Taxonomy" id="2865987"/>
    <lineage>
        <taxon>Bacteria</taxon>
        <taxon>Pseudomonadati</taxon>
        <taxon>Pseudomonadota</taxon>
        <taxon>Alphaproteobacteria</taxon>
        <taxon>Hyphomicrobiales</taxon>
        <taxon>Rhizobiaceae</taxon>
        <taxon>Flavimaribacter</taxon>
    </lineage>
</organism>
<keyword evidence="1" id="KW-0812">Transmembrane</keyword>
<feature type="transmembrane region" description="Helical" evidence="1">
    <location>
        <begin position="30"/>
        <end position="52"/>
    </location>
</feature>
<proteinExistence type="predicted"/>
<protein>
    <submittedName>
        <fullName evidence="2">HupE/UreJ family protein</fullName>
    </submittedName>
</protein>
<keyword evidence="1" id="KW-1133">Transmembrane helix</keyword>
<dbReference type="RefSeq" id="WP_220230892.1">
    <property type="nucleotide sequence ID" value="NZ_JAICBX010000005.1"/>
</dbReference>
<feature type="transmembrane region" description="Helical" evidence="1">
    <location>
        <begin position="109"/>
        <end position="126"/>
    </location>
</feature>
<feature type="transmembrane region" description="Helical" evidence="1">
    <location>
        <begin position="168"/>
        <end position="190"/>
    </location>
</feature>
<reference evidence="2" key="1">
    <citation type="submission" date="2021-08" db="EMBL/GenBank/DDBJ databases">
        <title>Hoeflea bacterium WL0058 sp. nov., isolated from the sediment.</title>
        <authorList>
            <person name="Wang L."/>
            <person name="Zhang D."/>
        </authorList>
    </citation>
    <scope>NUCLEOTIDE SEQUENCE</scope>
    <source>
        <strain evidence="2">WL0058</strain>
    </source>
</reference>
<sequence length="193" mass="19773">MRRLLFLTVFLGGDIVSARAHSPVPGIGEFYNGMLHPVLVPAHLVTLLALGLVIGQHAPKSSNMALPAFIVALVAALAYPTPPVSDIALLYLALVCGLVAVLAFDIGAVGPAVFALAVAVLIGNSVNADIPSEQSPWLLRAGSTLGATLILIIFGGVAALLKSRWNGIAIRVLGSWVAAVALMIIALSFAPGA</sequence>
<keyword evidence="1" id="KW-0472">Membrane</keyword>
<comment type="caution">
    <text evidence="2">The sequence shown here is derived from an EMBL/GenBank/DDBJ whole genome shotgun (WGS) entry which is preliminary data.</text>
</comment>
<keyword evidence="3" id="KW-1185">Reference proteome</keyword>
<feature type="transmembrane region" description="Helical" evidence="1">
    <location>
        <begin position="138"/>
        <end position="161"/>
    </location>
</feature>
<gene>
    <name evidence="2" type="ORF">K1W69_23480</name>
</gene>
<feature type="transmembrane region" description="Helical" evidence="1">
    <location>
        <begin position="87"/>
        <end position="104"/>
    </location>
</feature>
<evidence type="ECO:0000313" key="3">
    <source>
        <dbReference type="Proteomes" id="UP001196509"/>
    </source>
</evidence>
<dbReference type="AlphaFoldDB" id="A0AAE3D3J3"/>
<evidence type="ECO:0000313" key="2">
    <source>
        <dbReference type="EMBL" id="MBW8640177.1"/>
    </source>
</evidence>
<evidence type="ECO:0000256" key="1">
    <source>
        <dbReference type="SAM" id="Phobius"/>
    </source>
</evidence>
<name>A0AAE3D3J3_9HYPH</name>
<accession>A0AAE3D3J3</accession>
<dbReference type="InterPro" id="IPR007038">
    <property type="entry name" value="HupE_UreJ"/>
</dbReference>
<dbReference type="EMBL" id="JAICBX010000005">
    <property type="protein sequence ID" value="MBW8640177.1"/>
    <property type="molecule type" value="Genomic_DNA"/>
</dbReference>
<dbReference type="Proteomes" id="UP001196509">
    <property type="component" value="Unassembled WGS sequence"/>
</dbReference>